<sequence length="127" mass="13582">TTPASYQHVVFHQPNGKFPQRVGKQLGFSDDQMRYGLVTPFIGNTYSAAALIGLANVLDHADPGERILMVGYGSGAGSDAFDIETTPGIKTYDRGHGPSVESHLRGGTPLNYAVYAKFRGKIHMGGS</sequence>
<reference evidence="3" key="1">
    <citation type="submission" date="2013-08" db="EMBL/GenBank/DDBJ databases">
        <authorList>
            <person name="Mendez C."/>
            <person name="Richter M."/>
            <person name="Ferrer M."/>
            <person name="Sanchez J."/>
        </authorList>
    </citation>
    <scope>NUCLEOTIDE SEQUENCE</scope>
</reference>
<evidence type="ECO:0000256" key="1">
    <source>
        <dbReference type="ARBA" id="ARBA00022679"/>
    </source>
</evidence>
<dbReference type="Pfam" id="PF08541">
    <property type="entry name" value="ACP_syn_III_C"/>
    <property type="match status" value="1"/>
</dbReference>
<keyword evidence="1" id="KW-0808">Transferase</keyword>
<dbReference type="AlphaFoldDB" id="T1BX62"/>
<accession>T1BX62</accession>
<dbReference type="GO" id="GO:0016746">
    <property type="term" value="F:acyltransferase activity"/>
    <property type="evidence" value="ECO:0007669"/>
    <property type="project" value="InterPro"/>
</dbReference>
<dbReference type="InterPro" id="IPR013747">
    <property type="entry name" value="ACP_syn_III_C"/>
</dbReference>
<name>T1BX62_9ZZZZ</name>
<evidence type="ECO:0000259" key="2">
    <source>
        <dbReference type="Pfam" id="PF08541"/>
    </source>
</evidence>
<reference evidence="3" key="2">
    <citation type="journal article" date="2014" name="ISME J.">
        <title>Microbial stratification in low pH oxic and suboxic macroscopic growths along an acid mine drainage.</title>
        <authorList>
            <person name="Mendez-Garcia C."/>
            <person name="Mesa V."/>
            <person name="Sprenger R.R."/>
            <person name="Richter M."/>
            <person name="Diez M.S."/>
            <person name="Solano J."/>
            <person name="Bargiela R."/>
            <person name="Golyshina O.V."/>
            <person name="Manteca A."/>
            <person name="Ramos J.L."/>
            <person name="Gallego J.R."/>
            <person name="Llorente I."/>
            <person name="Martins Dos Santos V.A."/>
            <person name="Jensen O.N."/>
            <person name="Pelaez A.I."/>
            <person name="Sanchez J."/>
            <person name="Ferrer M."/>
        </authorList>
    </citation>
    <scope>NUCLEOTIDE SEQUENCE</scope>
</reference>
<dbReference type="Gene3D" id="3.40.47.10">
    <property type="match status" value="1"/>
</dbReference>
<gene>
    <name evidence="3" type="ORF">B1A_04446</name>
</gene>
<comment type="caution">
    <text evidence="3">The sequence shown here is derived from an EMBL/GenBank/DDBJ whole genome shotgun (WGS) entry which is preliminary data.</text>
</comment>
<feature type="non-terminal residue" evidence="3">
    <location>
        <position position="1"/>
    </location>
</feature>
<organism evidence="3">
    <name type="scientific">mine drainage metagenome</name>
    <dbReference type="NCBI Taxonomy" id="410659"/>
    <lineage>
        <taxon>unclassified sequences</taxon>
        <taxon>metagenomes</taxon>
        <taxon>ecological metagenomes</taxon>
    </lineage>
</organism>
<proteinExistence type="predicted"/>
<dbReference type="EMBL" id="AUZX01003228">
    <property type="protein sequence ID" value="EQD74487.1"/>
    <property type="molecule type" value="Genomic_DNA"/>
</dbReference>
<dbReference type="SUPFAM" id="SSF53901">
    <property type="entry name" value="Thiolase-like"/>
    <property type="match status" value="1"/>
</dbReference>
<feature type="domain" description="Beta-ketoacyl-[acyl-carrier-protein] synthase III C-terminal" evidence="2">
    <location>
        <begin position="2"/>
        <end position="76"/>
    </location>
</feature>
<evidence type="ECO:0000313" key="3">
    <source>
        <dbReference type="EMBL" id="EQD74487.1"/>
    </source>
</evidence>
<protein>
    <submittedName>
        <fullName evidence="3">Hydroxymethylglutaryl-CoA synthase</fullName>
    </submittedName>
</protein>
<dbReference type="InterPro" id="IPR016039">
    <property type="entry name" value="Thiolase-like"/>
</dbReference>